<feature type="transmembrane region" description="Helical" evidence="1">
    <location>
        <begin position="67"/>
        <end position="88"/>
    </location>
</feature>
<gene>
    <name evidence="2" type="ORF">GN277_21800</name>
</gene>
<feature type="transmembrane region" description="Helical" evidence="1">
    <location>
        <begin position="184"/>
        <end position="205"/>
    </location>
</feature>
<feature type="transmembrane region" description="Helical" evidence="1">
    <location>
        <begin position="42"/>
        <end position="62"/>
    </location>
</feature>
<reference evidence="2 3" key="1">
    <citation type="submission" date="2019-12" db="EMBL/GenBank/DDBJ databases">
        <title>Sporaefaciens musculi gen. nov., sp. nov., a novel bacterium isolated from the caecum of an obese mouse.</title>
        <authorList>
            <person name="Rasmussen T.S."/>
            <person name="Streidl T."/>
            <person name="Hitch T.C.A."/>
            <person name="Wortmann E."/>
            <person name="Deptula P."/>
            <person name="Hansen M."/>
            <person name="Nielsen D.S."/>
            <person name="Clavel T."/>
            <person name="Vogensen F.K."/>
        </authorList>
    </citation>
    <scope>NUCLEOTIDE SEQUENCE [LARGE SCALE GENOMIC DNA]</scope>
    <source>
        <strain evidence="2 3">WCA-9-b2</strain>
    </source>
</reference>
<accession>A0A7X3MK29</accession>
<sequence length="219" mass="25257">MKKHSIKCKNFLFYCGLLMFLSELWKQYCLTCTLNHGSYNWWYFPFQLCSIPMYICLMFPIITSERLLSLMLTFLMDFGLLGGIFTFFDTTGLYYGYAPLTIHSFGWHILLIIIGIYAGRSGKADISKKGFAKTAGFFFACCLLATFFNLVFHPYGKINMFYISPYYQMGQIVYRDIAEMFGNAFGIVSYLVSILMGAGLLHLLWTRYSAHACNRQEST</sequence>
<keyword evidence="1" id="KW-0812">Transmembrane</keyword>
<organism evidence="2 3">
    <name type="scientific">Sporofaciens musculi</name>
    <dbReference type="NCBI Taxonomy" id="2681861"/>
    <lineage>
        <taxon>Bacteria</taxon>
        <taxon>Bacillati</taxon>
        <taxon>Bacillota</taxon>
        <taxon>Clostridia</taxon>
        <taxon>Lachnospirales</taxon>
        <taxon>Lachnospiraceae</taxon>
        <taxon>Sporofaciens</taxon>
    </lineage>
</organism>
<protein>
    <submittedName>
        <fullName evidence="2">Uncharacterized protein</fullName>
    </submittedName>
</protein>
<keyword evidence="1" id="KW-1133">Transmembrane helix</keyword>
<feature type="transmembrane region" description="Helical" evidence="1">
    <location>
        <begin position="130"/>
        <end position="152"/>
    </location>
</feature>
<comment type="caution">
    <text evidence="2">The sequence shown here is derived from an EMBL/GenBank/DDBJ whole genome shotgun (WGS) entry which is preliminary data.</text>
</comment>
<proteinExistence type="predicted"/>
<evidence type="ECO:0000256" key="1">
    <source>
        <dbReference type="SAM" id="Phobius"/>
    </source>
</evidence>
<keyword evidence="3" id="KW-1185">Reference proteome</keyword>
<dbReference type="RefSeq" id="WP_159753652.1">
    <property type="nucleotide sequence ID" value="NZ_WUQX01000001.1"/>
</dbReference>
<evidence type="ECO:0000313" key="2">
    <source>
        <dbReference type="EMBL" id="MXP77888.1"/>
    </source>
</evidence>
<evidence type="ECO:0000313" key="3">
    <source>
        <dbReference type="Proteomes" id="UP000460412"/>
    </source>
</evidence>
<name>A0A7X3MK29_9FIRM</name>
<dbReference type="AlphaFoldDB" id="A0A7X3MK29"/>
<dbReference type="Proteomes" id="UP000460412">
    <property type="component" value="Unassembled WGS sequence"/>
</dbReference>
<dbReference type="EMBL" id="WUQX01000001">
    <property type="protein sequence ID" value="MXP77888.1"/>
    <property type="molecule type" value="Genomic_DNA"/>
</dbReference>
<keyword evidence="1" id="KW-0472">Membrane</keyword>
<dbReference type="Pfam" id="PF14808">
    <property type="entry name" value="TMEM164"/>
    <property type="match status" value="1"/>
</dbReference>
<feature type="transmembrane region" description="Helical" evidence="1">
    <location>
        <begin position="94"/>
        <end position="118"/>
    </location>
</feature>